<dbReference type="InterPro" id="IPR038740">
    <property type="entry name" value="BioF2-like_GNAT_dom"/>
</dbReference>
<dbReference type="Pfam" id="PF14559">
    <property type="entry name" value="TPR_19"/>
    <property type="match status" value="1"/>
</dbReference>
<keyword evidence="1" id="KW-0677">Repeat</keyword>
<keyword evidence="6" id="KW-1185">Reference proteome</keyword>
<dbReference type="SUPFAM" id="SSF48452">
    <property type="entry name" value="TPR-like"/>
    <property type="match status" value="1"/>
</dbReference>
<dbReference type="PROSITE" id="PS50293">
    <property type="entry name" value="TPR_REGION"/>
    <property type="match status" value="1"/>
</dbReference>
<dbReference type="InterPro" id="IPR016181">
    <property type="entry name" value="Acyl_CoA_acyltransferase"/>
</dbReference>
<dbReference type="Pfam" id="PF13480">
    <property type="entry name" value="Acetyltransf_6"/>
    <property type="match status" value="1"/>
</dbReference>
<dbReference type="Gene3D" id="1.25.40.10">
    <property type="entry name" value="Tetratricopeptide repeat domain"/>
    <property type="match status" value="2"/>
</dbReference>
<dbReference type="GO" id="GO:0016740">
    <property type="term" value="F:transferase activity"/>
    <property type="evidence" value="ECO:0007669"/>
    <property type="project" value="UniProtKB-KW"/>
</dbReference>
<sequence length="574" mass="63727">MHVDALSSLVELDALKQNWNEVFAADPDGHYFLSWHWLRRWLEKAGPWRVLAARSGDASEGYVAFLPIQLRTEFDETRGLFNTIGLAGAHFSAYCGMLALPAHADEAVDAFSTHLKGFAWRHLALDDIVMPRERLQRLFSAFPAETFRHAKIKRAEHITDAGEDIDHDTYVYVPLPGDYEALLNERLGSRTRYHARRAMRELQMPERELFISLPTTETLARDIDILCSLWWGQWGPQRPAYGRFIIENTRHMLPACFADGSLHMPILWHRGKAIAAFVLFLDPSHRTVVAFLSGRDMTADRSVSPGLILHCHSLRWAIENGYEIYDLGTGDYSYKDAFGAEHRQVERFRISTHSGQNLGGRLDPRTLDAAFSKAAVFDRAGRMDAAALCCRQILATDPAYQPALELGQRLEQSLRQRVDGLVAAALSHLRSGALAAAEADLRDALDFDPHCLPALLSLAALLMQKNAPDDAAALLGRALAVAPSSAAVHLQHGNVLIMQSRLDEALQSYDKAIALDGTNAVAFSNRGTLLRKLRRLDEAEESYRQALALDPANEQAARNLGRLQSEAGGALDGA</sequence>
<dbReference type="InterPro" id="IPR011990">
    <property type="entry name" value="TPR-like_helical_dom_sf"/>
</dbReference>
<dbReference type="InterPro" id="IPR019734">
    <property type="entry name" value="TPR_rpt"/>
</dbReference>
<keyword evidence="5" id="KW-0808">Transferase</keyword>
<evidence type="ECO:0000313" key="5">
    <source>
        <dbReference type="EMBL" id="NML74008.1"/>
    </source>
</evidence>
<evidence type="ECO:0000256" key="3">
    <source>
        <dbReference type="PROSITE-ProRule" id="PRU00339"/>
    </source>
</evidence>
<evidence type="ECO:0000256" key="1">
    <source>
        <dbReference type="ARBA" id="ARBA00022737"/>
    </source>
</evidence>
<evidence type="ECO:0000259" key="4">
    <source>
        <dbReference type="Pfam" id="PF13480"/>
    </source>
</evidence>
<dbReference type="PROSITE" id="PS50005">
    <property type="entry name" value="TPR"/>
    <property type="match status" value="2"/>
</dbReference>
<comment type="caution">
    <text evidence="5">The sequence shown here is derived from an EMBL/GenBank/DDBJ whole genome shotgun (WGS) entry which is preliminary data.</text>
</comment>
<organism evidence="5 6">
    <name type="scientific">Rhizobium terricola</name>
    <dbReference type="NCBI Taxonomy" id="2728849"/>
    <lineage>
        <taxon>Bacteria</taxon>
        <taxon>Pseudomonadati</taxon>
        <taxon>Pseudomonadota</taxon>
        <taxon>Alphaproteobacteria</taxon>
        <taxon>Hyphomicrobiales</taxon>
        <taxon>Rhizobiaceae</taxon>
        <taxon>Rhizobium/Agrobacterium group</taxon>
        <taxon>Rhizobium</taxon>
    </lineage>
</organism>
<proteinExistence type="predicted"/>
<dbReference type="Proteomes" id="UP000541470">
    <property type="component" value="Unassembled WGS sequence"/>
</dbReference>
<dbReference type="PANTHER" id="PTHR44943">
    <property type="entry name" value="CELLULOSE SYNTHASE OPERON PROTEIN C"/>
    <property type="match status" value="1"/>
</dbReference>
<name>A0A7Y0FV27_9HYPH</name>
<evidence type="ECO:0000313" key="6">
    <source>
        <dbReference type="Proteomes" id="UP000541470"/>
    </source>
</evidence>
<dbReference type="SMART" id="SM00028">
    <property type="entry name" value="TPR"/>
    <property type="match status" value="5"/>
</dbReference>
<accession>A0A7Y0FV27</accession>
<gene>
    <name evidence="5" type="ORF">HHL25_07720</name>
</gene>
<dbReference type="EMBL" id="JABBGK010000001">
    <property type="protein sequence ID" value="NML74008.1"/>
    <property type="molecule type" value="Genomic_DNA"/>
</dbReference>
<evidence type="ECO:0000256" key="2">
    <source>
        <dbReference type="ARBA" id="ARBA00022803"/>
    </source>
</evidence>
<dbReference type="AlphaFoldDB" id="A0A7Y0FV27"/>
<reference evidence="5 6" key="1">
    <citation type="submission" date="2020-04" db="EMBL/GenBank/DDBJ databases">
        <title>Rhizobium sp. S-51 isolated from soil.</title>
        <authorList>
            <person name="Dahal R.H."/>
        </authorList>
    </citation>
    <scope>NUCLEOTIDE SEQUENCE [LARGE SCALE GENOMIC DNA]</scope>
    <source>
        <strain evidence="5 6">S-51</strain>
    </source>
</reference>
<feature type="domain" description="BioF2-like acetyltransferase" evidence="4">
    <location>
        <begin position="189"/>
        <end position="335"/>
    </location>
</feature>
<dbReference type="SUPFAM" id="SSF55729">
    <property type="entry name" value="Acyl-CoA N-acyltransferases (Nat)"/>
    <property type="match status" value="1"/>
</dbReference>
<feature type="repeat" description="TPR" evidence="3">
    <location>
        <begin position="486"/>
        <end position="519"/>
    </location>
</feature>
<dbReference type="InterPro" id="IPR051685">
    <property type="entry name" value="Ycf3/AcsC/BcsC/TPR_MFPF"/>
</dbReference>
<dbReference type="Pfam" id="PF00515">
    <property type="entry name" value="TPR_1"/>
    <property type="match status" value="1"/>
</dbReference>
<dbReference type="PANTHER" id="PTHR44943:SF8">
    <property type="entry name" value="TPR REPEAT-CONTAINING PROTEIN MJ0263"/>
    <property type="match status" value="1"/>
</dbReference>
<dbReference type="Gene3D" id="3.40.630.30">
    <property type="match status" value="1"/>
</dbReference>
<protein>
    <submittedName>
        <fullName evidence="5">GNAT family N-acetyltransferase</fullName>
    </submittedName>
</protein>
<keyword evidence="2 3" id="KW-0802">TPR repeat</keyword>
<dbReference type="RefSeq" id="WP_169588779.1">
    <property type="nucleotide sequence ID" value="NZ_JABBGK010000001.1"/>
</dbReference>
<feature type="repeat" description="TPR" evidence="3">
    <location>
        <begin position="520"/>
        <end position="553"/>
    </location>
</feature>